<dbReference type="EMBL" id="CACRXK020020551">
    <property type="protein sequence ID" value="CAB4034939.1"/>
    <property type="molecule type" value="Genomic_DNA"/>
</dbReference>
<sequence>MDEAAVQRIIQKNKEELLAQMSSLISTTVQGLKRSNENQAQEQLHEIKKLKYADVPSFKKESKEDEFKSTNAVMMCLDDAIDFLSKKNLDKTKEAIDK</sequence>
<comment type="caution">
    <text evidence="1">The sequence shown here is derived from an EMBL/GenBank/DDBJ whole genome shotgun (WGS) entry which is preliminary data.</text>
</comment>
<proteinExistence type="predicted"/>
<keyword evidence="2" id="KW-1185">Reference proteome</keyword>
<evidence type="ECO:0000313" key="2">
    <source>
        <dbReference type="Proteomes" id="UP001152795"/>
    </source>
</evidence>
<dbReference type="AlphaFoldDB" id="A0A7D9JSE8"/>
<gene>
    <name evidence="1" type="ORF">PACLA_8A045897</name>
</gene>
<organism evidence="1 2">
    <name type="scientific">Paramuricea clavata</name>
    <name type="common">Red gorgonian</name>
    <name type="synonym">Violescent sea-whip</name>
    <dbReference type="NCBI Taxonomy" id="317549"/>
    <lineage>
        <taxon>Eukaryota</taxon>
        <taxon>Metazoa</taxon>
        <taxon>Cnidaria</taxon>
        <taxon>Anthozoa</taxon>
        <taxon>Octocorallia</taxon>
        <taxon>Malacalcyonacea</taxon>
        <taxon>Plexauridae</taxon>
        <taxon>Paramuricea</taxon>
    </lineage>
</organism>
<name>A0A7D9JSE8_PARCT</name>
<dbReference type="Proteomes" id="UP001152795">
    <property type="component" value="Unassembled WGS sequence"/>
</dbReference>
<protein>
    <submittedName>
        <fullName evidence="1">Uncharacterized protein</fullName>
    </submittedName>
</protein>
<reference evidence="1" key="1">
    <citation type="submission" date="2020-04" db="EMBL/GenBank/DDBJ databases">
        <authorList>
            <person name="Alioto T."/>
            <person name="Alioto T."/>
            <person name="Gomez Garrido J."/>
        </authorList>
    </citation>
    <scope>NUCLEOTIDE SEQUENCE</scope>
    <source>
        <strain evidence="1">A484AB</strain>
    </source>
</reference>
<accession>A0A7D9JSE8</accession>
<evidence type="ECO:0000313" key="1">
    <source>
        <dbReference type="EMBL" id="CAB4034939.1"/>
    </source>
</evidence>
<feature type="non-terminal residue" evidence="1">
    <location>
        <position position="98"/>
    </location>
</feature>
<dbReference type="OrthoDB" id="5975654at2759"/>